<dbReference type="SUPFAM" id="SSF52402">
    <property type="entry name" value="Adenine nucleotide alpha hydrolases-like"/>
    <property type="match status" value="1"/>
</dbReference>
<keyword evidence="4" id="KW-1185">Reference proteome</keyword>
<accession>A0ABU5N4G1</accession>
<dbReference type="Proteomes" id="UP001291912">
    <property type="component" value="Unassembled WGS sequence"/>
</dbReference>
<evidence type="ECO:0000256" key="1">
    <source>
        <dbReference type="ARBA" id="ARBA00008791"/>
    </source>
</evidence>
<evidence type="ECO:0000313" key="3">
    <source>
        <dbReference type="EMBL" id="MDZ8160985.1"/>
    </source>
</evidence>
<reference evidence="3 4" key="1">
    <citation type="submission" date="2023-10" db="EMBL/GenBank/DDBJ databases">
        <title>Microbacterium xanthum sp. nov., isolated from seaweed.</title>
        <authorList>
            <person name="Lee S.D."/>
        </authorList>
    </citation>
    <scope>NUCLEOTIDE SEQUENCE [LARGE SCALE GENOMIC DNA]</scope>
    <source>
        <strain evidence="3 4">KCTC 19124</strain>
    </source>
</reference>
<proteinExistence type="inferred from homology"/>
<name>A0ABU5N4G1_9MICO</name>
<evidence type="ECO:0000259" key="2">
    <source>
        <dbReference type="Pfam" id="PF00582"/>
    </source>
</evidence>
<dbReference type="InterPro" id="IPR014729">
    <property type="entry name" value="Rossmann-like_a/b/a_fold"/>
</dbReference>
<dbReference type="PANTHER" id="PTHR46553">
    <property type="entry name" value="ADENINE NUCLEOTIDE ALPHA HYDROLASES-LIKE SUPERFAMILY PROTEIN"/>
    <property type="match status" value="1"/>
</dbReference>
<dbReference type="Gene3D" id="3.40.50.620">
    <property type="entry name" value="HUPs"/>
    <property type="match status" value="1"/>
</dbReference>
<sequence length="150" mass="16321">MSEKSESSSGDREPFIVVGVDGSRASVAAVTWAIDHARRIGARVEVIGAWEVPWSELVSPTKVDEDYFRQVRERLEPAMAEALTGADDVHTVVRIVEWYPGPALVQAAEHAEMLVVGSHRYGVMGGMHLGSVASYCAHHAPCPVLIHRHG</sequence>
<organism evidence="3 4">
    <name type="scientific">Microbacterium aquimaris</name>
    <dbReference type="NCBI Taxonomy" id="459816"/>
    <lineage>
        <taxon>Bacteria</taxon>
        <taxon>Bacillati</taxon>
        <taxon>Actinomycetota</taxon>
        <taxon>Actinomycetes</taxon>
        <taxon>Micrococcales</taxon>
        <taxon>Microbacteriaceae</taxon>
        <taxon>Microbacterium</taxon>
    </lineage>
</organism>
<protein>
    <submittedName>
        <fullName evidence="3">Universal stress protein</fullName>
    </submittedName>
</protein>
<dbReference type="EMBL" id="JAWJYN010000001">
    <property type="protein sequence ID" value="MDZ8160985.1"/>
    <property type="molecule type" value="Genomic_DNA"/>
</dbReference>
<dbReference type="PRINTS" id="PR01438">
    <property type="entry name" value="UNVRSLSTRESS"/>
</dbReference>
<evidence type="ECO:0000313" key="4">
    <source>
        <dbReference type="Proteomes" id="UP001291912"/>
    </source>
</evidence>
<comment type="similarity">
    <text evidence="1">Belongs to the universal stress protein A family.</text>
</comment>
<dbReference type="RefSeq" id="WP_194423653.1">
    <property type="nucleotide sequence ID" value="NZ_BAAAPT010000001.1"/>
</dbReference>
<dbReference type="PANTHER" id="PTHR46553:SF3">
    <property type="entry name" value="ADENINE NUCLEOTIDE ALPHA HYDROLASES-LIKE SUPERFAMILY PROTEIN"/>
    <property type="match status" value="1"/>
</dbReference>
<dbReference type="InterPro" id="IPR006016">
    <property type="entry name" value="UspA"/>
</dbReference>
<feature type="domain" description="UspA" evidence="2">
    <location>
        <begin position="16"/>
        <end position="146"/>
    </location>
</feature>
<comment type="caution">
    <text evidence="3">The sequence shown here is derived from an EMBL/GenBank/DDBJ whole genome shotgun (WGS) entry which is preliminary data.</text>
</comment>
<dbReference type="CDD" id="cd23659">
    <property type="entry name" value="USP_At3g01520-like"/>
    <property type="match status" value="1"/>
</dbReference>
<dbReference type="InterPro" id="IPR006015">
    <property type="entry name" value="Universal_stress_UspA"/>
</dbReference>
<dbReference type="Pfam" id="PF00582">
    <property type="entry name" value="Usp"/>
    <property type="match status" value="1"/>
</dbReference>
<gene>
    <name evidence="3" type="ORF">R2Q92_04000</name>
</gene>